<dbReference type="GO" id="GO:0003677">
    <property type="term" value="F:DNA binding"/>
    <property type="evidence" value="ECO:0007669"/>
    <property type="project" value="UniProtKB-KW"/>
</dbReference>
<dbReference type="PANTHER" id="PTHR31313">
    <property type="entry name" value="TY1 ENHANCER ACTIVATOR"/>
    <property type="match status" value="1"/>
</dbReference>
<evidence type="ECO:0000256" key="7">
    <source>
        <dbReference type="SAM" id="MobiDB-lite"/>
    </source>
</evidence>
<dbReference type="STRING" id="569365.A0A0D1ZVM5"/>
<keyword evidence="4" id="KW-0238">DNA-binding</keyword>
<dbReference type="InterPro" id="IPR036291">
    <property type="entry name" value="NAD(P)-bd_dom_sf"/>
</dbReference>
<dbReference type="Pfam" id="PF04082">
    <property type="entry name" value="Fungal_trans"/>
    <property type="match status" value="1"/>
</dbReference>
<keyword evidence="2" id="KW-0862">Zinc</keyword>
<dbReference type="InterPro" id="IPR008030">
    <property type="entry name" value="NmrA-like"/>
</dbReference>
<evidence type="ECO:0000313" key="11">
    <source>
        <dbReference type="Proteomes" id="UP000054466"/>
    </source>
</evidence>
<keyword evidence="3" id="KW-0805">Transcription regulation</keyword>
<feature type="region of interest" description="Disordered" evidence="7">
    <location>
        <begin position="453"/>
        <end position="492"/>
    </location>
</feature>
<evidence type="ECO:0000259" key="9">
    <source>
        <dbReference type="Pfam" id="PF05368"/>
    </source>
</evidence>
<evidence type="ECO:0000259" key="8">
    <source>
        <dbReference type="Pfam" id="PF04082"/>
    </source>
</evidence>
<dbReference type="Gene3D" id="3.40.50.720">
    <property type="entry name" value="NAD(P)-binding Rossmann-like Domain"/>
    <property type="match status" value="1"/>
</dbReference>
<feature type="region of interest" description="Disordered" evidence="7">
    <location>
        <begin position="961"/>
        <end position="980"/>
    </location>
</feature>
<keyword evidence="6" id="KW-0539">Nucleus</keyword>
<gene>
    <name evidence="10" type="ORF">PV07_03806</name>
</gene>
<dbReference type="RefSeq" id="XP_016252462.1">
    <property type="nucleotide sequence ID" value="XM_016390560.1"/>
</dbReference>
<proteinExistence type="predicted"/>
<evidence type="ECO:0000256" key="1">
    <source>
        <dbReference type="ARBA" id="ARBA00022723"/>
    </source>
</evidence>
<evidence type="ECO:0000256" key="6">
    <source>
        <dbReference type="ARBA" id="ARBA00023242"/>
    </source>
</evidence>
<keyword evidence="5" id="KW-0804">Transcription</keyword>
<sequence>MPSRRLIAVLGATGVQGGSVARYLSTQPEYDIRGVTRNPFGAAAKELASLPNVSVVKAHFNDPASLLKAFEGVEVVYALTNFYDPENQSNLLAEAQQGIAIADAAKKAGVQLVIWSTVPSALLRTKAQFASVPLVENKFYVSAYLKKINMPHVDMYLGFYYDNWRNFQCLSVGADDVIEVTQPVMRPETKIGMIWTERDLGPTVDAILKNYRTKPLVGGEVYCVGGYHSTSDVAEEIQRQTGKQTRVVTAPTSGFKDLDVMYEYYNDHSLYSEFPIPEKETLELGIKFHSIEDFVKEVAVPHISMLTKAKAQSTKKTINELTDRLAEVEARLAQTSQDESISQRPSIIDRSTPPDPLIEHFLDAGEELNSSATVTGPYVTTMPECSSSTPMVFRDIDLDFWEHVDDTRADLAEFSDLGPSSNMETVYEAGVESMSTLLENVGPEQPLSRISPIASQASRKDKSVSPNQSPGSGPNYNATSFDQASQTSEDDITQQISKRLGRMCLTEDGHMRYFGATSHLSMLPNDLRTIYRPDMRVFREEGEIVVKRAHLGWTPDPEYELHLTRLYFAWHNTFVSEVEKENYFQQKELYYSGYETALFSPALENAVLAIGALYSTRRHPAIQDSASDFFGARTRLYLETEMDRPTIATTQAAVILSAFESANGHDSRGWIYSGVAVQMTTDLGLQLRLDTNDDYLGSEDNTRSLEDVRRSLFWTVYSADMMRYDAPGLDALNDGDWQPFHSDGEAMKLPAAFDGSGIGSVTAYVVQMAIKLRKIYDTLYCGTASGSEDARLFVPAMAKQLQHWLTALPPALRVDYGEERPSPVPAPIVLQLHILYHQILIILNRPFVVHESDSEILAGENCTKSAGIICQLLQVFKANYGLRYINVQAVASTVTAGVVHAYDSCIYSGPKGKAAQHNFVVCIQALAEIGQSFRSSIHGLEVITSLRRAWQHQMFKETRAKRRWRGSSEIGGDHLHRTPT</sequence>
<feature type="region of interest" description="Disordered" evidence="7">
    <location>
        <begin position="333"/>
        <end position="354"/>
    </location>
</feature>
<dbReference type="OrthoDB" id="2154091at2759"/>
<protein>
    <recommendedName>
        <fullName evidence="12">Transcription factor domain-containing protein</fullName>
    </recommendedName>
</protein>
<dbReference type="Proteomes" id="UP000054466">
    <property type="component" value="Unassembled WGS sequence"/>
</dbReference>
<feature type="compositionally biased region" description="Polar residues" evidence="7">
    <location>
        <begin position="464"/>
        <end position="492"/>
    </location>
</feature>
<evidence type="ECO:0000256" key="3">
    <source>
        <dbReference type="ARBA" id="ARBA00023015"/>
    </source>
</evidence>
<dbReference type="CDD" id="cd12148">
    <property type="entry name" value="fungal_TF_MHR"/>
    <property type="match status" value="1"/>
</dbReference>
<feature type="domain" description="Xylanolytic transcriptional activator regulatory" evidence="8">
    <location>
        <begin position="566"/>
        <end position="721"/>
    </location>
</feature>
<dbReference type="InterPro" id="IPR051615">
    <property type="entry name" value="Transcr_Regulatory_Elem"/>
</dbReference>
<dbReference type="Pfam" id="PF05368">
    <property type="entry name" value="NmrA"/>
    <property type="match status" value="1"/>
</dbReference>
<evidence type="ECO:0000256" key="4">
    <source>
        <dbReference type="ARBA" id="ARBA00023125"/>
    </source>
</evidence>
<evidence type="ECO:0000313" key="10">
    <source>
        <dbReference type="EMBL" id="KIW32246.1"/>
    </source>
</evidence>
<dbReference type="Gene3D" id="3.90.25.10">
    <property type="entry name" value="UDP-galactose 4-epimerase, domain 1"/>
    <property type="match status" value="1"/>
</dbReference>
<keyword evidence="11" id="KW-1185">Reference proteome</keyword>
<dbReference type="EMBL" id="KN847041">
    <property type="protein sequence ID" value="KIW32246.1"/>
    <property type="molecule type" value="Genomic_DNA"/>
</dbReference>
<organism evidence="10 11">
    <name type="scientific">Cladophialophora immunda</name>
    <dbReference type="NCBI Taxonomy" id="569365"/>
    <lineage>
        <taxon>Eukaryota</taxon>
        <taxon>Fungi</taxon>
        <taxon>Dikarya</taxon>
        <taxon>Ascomycota</taxon>
        <taxon>Pezizomycotina</taxon>
        <taxon>Eurotiomycetes</taxon>
        <taxon>Chaetothyriomycetidae</taxon>
        <taxon>Chaetothyriales</taxon>
        <taxon>Herpotrichiellaceae</taxon>
        <taxon>Cladophialophora</taxon>
    </lineage>
</organism>
<evidence type="ECO:0000256" key="5">
    <source>
        <dbReference type="ARBA" id="ARBA00023163"/>
    </source>
</evidence>
<dbReference type="InterPro" id="IPR007219">
    <property type="entry name" value="XnlR_reg_dom"/>
</dbReference>
<evidence type="ECO:0008006" key="12">
    <source>
        <dbReference type="Google" id="ProtNLM"/>
    </source>
</evidence>
<keyword evidence="1" id="KW-0479">Metal-binding</keyword>
<accession>A0A0D1ZVM5</accession>
<dbReference type="PANTHER" id="PTHR31313:SF77">
    <property type="entry name" value="ZN(II)2CYS6 TRANSCRIPTION FACTOR (EUROFUNG)"/>
    <property type="match status" value="1"/>
</dbReference>
<reference evidence="10 11" key="1">
    <citation type="submission" date="2015-01" db="EMBL/GenBank/DDBJ databases">
        <title>The Genome Sequence of Cladophialophora immunda CBS83496.</title>
        <authorList>
            <consortium name="The Broad Institute Genomics Platform"/>
            <person name="Cuomo C."/>
            <person name="de Hoog S."/>
            <person name="Gorbushina A."/>
            <person name="Stielow B."/>
            <person name="Teixiera M."/>
            <person name="Abouelleil A."/>
            <person name="Chapman S.B."/>
            <person name="Priest M."/>
            <person name="Young S.K."/>
            <person name="Wortman J."/>
            <person name="Nusbaum C."/>
            <person name="Birren B."/>
        </authorList>
    </citation>
    <scope>NUCLEOTIDE SEQUENCE [LARGE SCALE GENOMIC DNA]</scope>
    <source>
        <strain evidence="10 11">CBS 83496</strain>
    </source>
</reference>
<dbReference type="GO" id="GO:0006351">
    <property type="term" value="P:DNA-templated transcription"/>
    <property type="evidence" value="ECO:0007669"/>
    <property type="project" value="InterPro"/>
</dbReference>
<feature type="compositionally biased region" description="Basic and acidic residues" evidence="7">
    <location>
        <begin position="971"/>
        <end position="980"/>
    </location>
</feature>
<feature type="compositionally biased region" description="Polar residues" evidence="7">
    <location>
        <begin position="333"/>
        <end position="345"/>
    </location>
</feature>
<evidence type="ECO:0000256" key="2">
    <source>
        <dbReference type="ARBA" id="ARBA00022833"/>
    </source>
</evidence>
<dbReference type="VEuPathDB" id="FungiDB:PV07_03806"/>
<dbReference type="AlphaFoldDB" id="A0A0D1ZVM5"/>
<dbReference type="GO" id="GO:0008270">
    <property type="term" value="F:zinc ion binding"/>
    <property type="evidence" value="ECO:0007669"/>
    <property type="project" value="InterPro"/>
</dbReference>
<dbReference type="SUPFAM" id="SSF51735">
    <property type="entry name" value="NAD(P)-binding Rossmann-fold domains"/>
    <property type="match status" value="1"/>
</dbReference>
<feature type="domain" description="NmrA-like" evidence="9">
    <location>
        <begin position="5"/>
        <end position="272"/>
    </location>
</feature>
<name>A0A0D1ZVM5_9EURO</name>
<dbReference type="HOGENOM" id="CLU_303641_0_0_1"/>
<dbReference type="GeneID" id="27343000"/>